<dbReference type="GO" id="GO:0005829">
    <property type="term" value="C:cytosol"/>
    <property type="evidence" value="ECO:0007669"/>
    <property type="project" value="TreeGrafter"/>
</dbReference>
<evidence type="ECO:0000256" key="2">
    <source>
        <dbReference type="ARBA" id="ARBA00022801"/>
    </source>
</evidence>
<keyword evidence="2" id="KW-0378">Hydrolase</keyword>
<dbReference type="InterPro" id="IPR013520">
    <property type="entry name" value="Ribonucl_H"/>
</dbReference>
<evidence type="ECO:0000256" key="1">
    <source>
        <dbReference type="ARBA" id="ARBA00022722"/>
    </source>
</evidence>
<dbReference type="InterPro" id="IPR012337">
    <property type="entry name" value="RNaseH-like_sf"/>
</dbReference>
<dbReference type="SMART" id="SM00479">
    <property type="entry name" value="EXOIII"/>
    <property type="match status" value="1"/>
</dbReference>
<proteinExistence type="predicted"/>
<dbReference type="CDD" id="cd06127">
    <property type="entry name" value="DEDDh"/>
    <property type="match status" value="1"/>
</dbReference>
<accession>A0AAV2WT37</accession>
<evidence type="ECO:0000313" key="6">
    <source>
        <dbReference type="Proteomes" id="UP000028864"/>
    </source>
</evidence>
<name>A0AAV2WT37_MYCNE</name>
<dbReference type="InterPro" id="IPR036397">
    <property type="entry name" value="RNaseH_sf"/>
</dbReference>
<dbReference type="GO" id="GO:0008408">
    <property type="term" value="F:3'-5' exonuclease activity"/>
    <property type="evidence" value="ECO:0007669"/>
    <property type="project" value="TreeGrafter"/>
</dbReference>
<dbReference type="GO" id="GO:0003677">
    <property type="term" value="F:DNA binding"/>
    <property type="evidence" value="ECO:0007669"/>
    <property type="project" value="InterPro"/>
</dbReference>
<protein>
    <submittedName>
        <fullName evidence="5">DNA polymerase III subunit epsilon</fullName>
    </submittedName>
</protein>
<organism evidence="5 6">
    <name type="scientific">Mycolicibacterium neoaurum</name>
    <name type="common">Mycobacterium neoaurum</name>
    <dbReference type="NCBI Taxonomy" id="1795"/>
    <lineage>
        <taxon>Bacteria</taxon>
        <taxon>Bacillati</taxon>
        <taxon>Actinomycetota</taxon>
        <taxon>Actinomycetes</taxon>
        <taxon>Mycobacteriales</taxon>
        <taxon>Mycobacteriaceae</taxon>
        <taxon>Mycolicibacterium</taxon>
    </lineage>
</organism>
<evidence type="ECO:0000256" key="3">
    <source>
        <dbReference type="ARBA" id="ARBA00022839"/>
    </source>
</evidence>
<dbReference type="Proteomes" id="UP000028864">
    <property type="component" value="Unassembled WGS sequence"/>
</dbReference>
<dbReference type="InterPro" id="IPR036420">
    <property type="entry name" value="BRCT_dom_sf"/>
</dbReference>
<dbReference type="NCBIfam" id="TIGR00573">
    <property type="entry name" value="dnaq"/>
    <property type="match status" value="1"/>
</dbReference>
<dbReference type="AlphaFoldDB" id="A0AAV2WT37"/>
<dbReference type="Gene3D" id="3.40.50.10190">
    <property type="entry name" value="BRCT domain"/>
    <property type="match status" value="1"/>
</dbReference>
<feature type="domain" description="Exonuclease" evidence="4">
    <location>
        <begin position="139"/>
        <end position="304"/>
    </location>
</feature>
<dbReference type="PANTHER" id="PTHR30231:SF4">
    <property type="entry name" value="PROTEIN NEN2"/>
    <property type="match status" value="1"/>
</dbReference>
<dbReference type="SUPFAM" id="SSF52113">
    <property type="entry name" value="BRCT domain"/>
    <property type="match status" value="1"/>
</dbReference>
<dbReference type="GO" id="GO:0006260">
    <property type="term" value="P:DNA replication"/>
    <property type="evidence" value="ECO:0007669"/>
    <property type="project" value="InterPro"/>
</dbReference>
<reference evidence="5" key="1">
    <citation type="submission" date="2014-05" db="EMBL/GenBank/DDBJ databases">
        <authorList>
            <person name="Urmite Genomes"/>
        </authorList>
    </citation>
    <scope>NUCLEOTIDE SEQUENCE</scope>
    <source>
        <strain evidence="5">DSM 44074</strain>
    </source>
</reference>
<dbReference type="InterPro" id="IPR006054">
    <property type="entry name" value="DnaQ"/>
</dbReference>
<dbReference type="NCBIfam" id="NF004719">
    <property type="entry name" value="PRK06063.1"/>
    <property type="match status" value="1"/>
</dbReference>
<gene>
    <name evidence="5" type="ORF">BN1047_05253</name>
</gene>
<dbReference type="Gene3D" id="3.30.420.10">
    <property type="entry name" value="Ribonuclease H-like superfamily/Ribonuclease H"/>
    <property type="match status" value="1"/>
</dbReference>
<keyword evidence="1" id="KW-0540">Nuclease</keyword>
<reference evidence="5" key="2">
    <citation type="submission" date="2015-09" db="EMBL/GenBank/DDBJ databases">
        <title>Draft genome sequence of Mycobacterium neoaurum DSM 44074.</title>
        <authorList>
            <person name="Croce O."/>
            <person name="Robert C."/>
            <person name="Raoult D."/>
            <person name="Drancourt M."/>
        </authorList>
    </citation>
    <scope>NUCLEOTIDE SEQUENCE</scope>
    <source>
        <strain evidence="5">DSM 44074</strain>
    </source>
</reference>
<dbReference type="SUPFAM" id="SSF53098">
    <property type="entry name" value="Ribonuclease H-like"/>
    <property type="match status" value="1"/>
</dbReference>
<evidence type="ECO:0000313" key="5">
    <source>
        <dbReference type="EMBL" id="CDQ47332.1"/>
    </source>
</evidence>
<keyword evidence="3" id="KW-0269">Exonuclease</keyword>
<dbReference type="GO" id="GO:0003887">
    <property type="term" value="F:DNA-directed DNA polymerase activity"/>
    <property type="evidence" value="ECO:0007669"/>
    <property type="project" value="InterPro"/>
</dbReference>
<dbReference type="PANTHER" id="PTHR30231">
    <property type="entry name" value="DNA POLYMERASE III SUBUNIT EPSILON"/>
    <property type="match status" value="1"/>
</dbReference>
<evidence type="ECO:0000259" key="4">
    <source>
        <dbReference type="SMART" id="SM00479"/>
    </source>
</evidence>
<dbReference type="FunFam" id="3.30.420.10:FF:000045">
    <property type="entry name" value="3'-5' exonuclease DinG"/>
    <property type="match status" value="1"/>
</dbReference>
<dbReference type="EMBL" id="LK021343">
    <property type="protein sequence ID" value="CDQ47332.1"/>
    <property type="molecule type" value="Genomic_DNA"/>
</dbReference>
<sequence length="453" mass="48305">MLAPSALVATWPMVASAAAVILVVVDLPLVPVTTTIRRPAPSWPRMDLSIDMATRPPIMAPAPRPVTLDAQRAAAPAPSANRPLGLIARWLRSCSPVETMKRILGARHAAVRSGVVGPPCNPGVMSQCWGRPAADAGAGWAVVDVETTGFRPGQARVVSVAALAVGDDGNVEHSMSSLLNPGVDPGPTHVHGLTSDMLAGQPTFADIVPQLTAVLHGRTLVAHNVAFDYAFLAAEAELVGAQLPTDTVMCTVELARRLNLGTENLRLETLARHWGATQLRPHDALDDALVLAQILKPALVQARERRSWLPIRPVSRRIWPNGRVTHDELRPLKVLAARMPCAFQNPGPYVAGRPLVQGMRVALSAEMTRTHEEVIERILDAGLAYAENVDQQTSLVVCNATEPEQGKGFQAADLGIPLVGDAEFMAMIDRVAGGTDVEPFVDATADGDQFALF</sequence>
<dbReference type="Pfam" id="PF00929">
    <property type="entry name" value="RNase_T"/>
    <property type="match status" value="1"/>
</dbReference>